<evidence type="ECO:0008006" key="4">
    <source>
        <dbReference type="Google" id="ProtNLM"/>
    </source>
</evidence>
<evidence type="ECO:0000313" key="2">
    <source>
        <dbReference type="EnsemblMetazoa" id="BGLB038302-PA"/>
    </source>
</evidence>
<evidence type="ECO:0000313" key="3">
    <source>
        <dbReference type="Proteomes" id="UP000076420"/>
    </source>
</evidence>
<dbReference type="KEGG" id="bgt:106068264"/>
<reference evidence="2" key="1">
    <citation type="submission" date="2020-05" db="UniProtKB">
        <authorList>
            <consortium name="EnsemblMetazoa"/>
        </authorList>
    </citation>
    <scope>IDENTIFICATION</scope>
    <source>
        <strain evidence="2">BB02</strain>
    </source>
</reference>
<dbReference type="VEuPathDB" id="VectorBase:BGLB038302"/>
<feature type="region of interest" description="Disordered" evidence="1">
    <location>
        <begin position="250"/>
        <end position="271"/>
    </location>
</feature>
<accession>A0A2C9M457</accession>
<dbReference type="OrthoDB" id="6162130at2759"/>
<dbReference type="EnsemblMetazoa" id="BGLB038302-RA">
    <property type="protein sequence ID" value="BGLB038302-PA"/>
    <property type="gene ID" value="BGLB038302"/>
</dbReference>
<sequence>MATNDIEPDAVPFTEASPNFPHYREYRHLFNYDLRKDNFEILIINHDDDEPQVRQFKSLLEKNVRYQKYNELAYPKVELLRDVQFEDETPTPELDFALSKTLLIFLFATESFVEDKWTVLQGRASLEAAIKKNNSFQFIVYQGKPKNITLPAILASLKLLNFYDKESDNEGLHSNVRKVLESNVSVLLDKDKKLSLRRRQFLKDEYPHLLEDLKPSTGVSRANYHQDLESKPLHCQVHASRQILVTNSNVESKTSKDVEVDSSREGTHDPDDLDFTVLNFSPPSERGGRFPPVFANTNQVILAGPCAAVPAKLLAADATLEEQS</sequence>
<dbReference type="VEuPathDB" id="VectorBase:BGLAX_031789"/>
<name>A0A2C9M457_BIOGL</name>
<dbReference type="Proteomes" id="UP000076420">
    <property type="component" value="Unassembled WGS sequence"/>
</dbReference>
<dbReference type="InterPro" id="IPR035897">
    <property type="entry name" value="Toll_tir_struct_dom_sf"/>
</dbReference>
<proteinExistence type="predicted"/>
<protein>
    <recommendedName>
        <fullName evidence="4">TIR domain-containing protein</fullName>
    </recommendedName>
</protein>
<organism evidence="2 3">
    <name type="scientific">Biomphalaria glabrata</name>
    <name type="common">Bloodfluke planorb</name>
    <name type="synonym">Freshwater snail</name>
    <dbReference type="NCBI Taxonomy" id="6526"/>
    <lineage>
        <taxon>Eukaryota</taxon>
        <taxon>Metazoa</taxon>
        <taxon>Spiralia</taxon>
        <taxon>Lophotrochozoa</taxon>
        <taxon>Mollusca</taxon>
        <taxon>Gastropoda</taxon>
        <taxon>Heterobranchia</taxon>
        <taxon>Euthyneura</taxon>
        <taxon>Panpulmonata</taxon>
        <taxon>Hygrophila</taxon>
        <taxon>Lymnaeoidea</taxon>
        <taxon>Planorbidae</taxon>
        <taxon>Biomphalaria</taxon>
    </lineage>
</organism>
<evidence type="ECO:0000256" key="1">
    <source>
        <dbReference type="SAM" id="MobiDB-lite"/>
    </source>
</evidence>
<dbReference type="Gene3D" id="3.40.50.10140">
    <property type="entry name" value="Toll/interleukin-1 receptor homology (TIR) domain"/>
    <property type="match status" value="1"/>
</dbReference>
<dbReference type="AlphaFoldDB" id="A0A2C9M457"/>
<feature type="compositionally biased region" description="Basic and acidic residues" evidence="1">
    <location>
        <begin position="253"/>
        <end position="270"/>
    </location>
</feature>
<gene>
    <name evidence="2" type="primary">106068264</name>
</gene>